<dbReference type="EMBL" id="MGIR01000001">
    <property type="protein sequence ID" value="OGM91647.1"/>
    <property type="molecule type" value="Genomic_DNA"/>
</dbReference>
<dbReference type="Proteomes" id="UP000178946">
    <property type="component" value="Unassembled WGS sequence"/>
</dbReference>
<proteinExistence type="predicted"/>
<accession>A0A1F8DSN9</accession>
<gene>
    <name evidence="1" type="ORF">A3A20_01775</name>
</gene>
<sequence>MKVIDGHVCVTHHLILAVNEYDRVLEEILTTYSQVHLDVSHGLSDCDEADLLAFAVTTEKRHELKKAEEEIKKWLERAIIDGTCPELTGQIKERFRRLILK</sequence>
<comment type="caution">
    <text evidence="1">The sequence shown here is derived from an EMBL/GenBank/DDBJ whole genome shotgun (WGS) entry which is preliminary data.</text>
</comment>
<dbReference type="AlphaFoldDB" id="A0A1F8DSN9"/>
<evidence type="ECO:0000313" key="1">
    <source>
        <dbReference type="EMBL" id="OGM91647.1"/>
    </source>
</evidence>
<protein>
    <submittedName>
        <fullName evidence="1">Uncharacterized protein</fullName>
    </submittedName>
</protein>
<evidence type="ECO:0000313" key="2">
    <source>
        <dbReference type="Proteomes" id="UP000178946"/>
    </source>
</evidence>
<organism evidence="1 2">
    <name type="scientific">Candidatus Wolfebacteria bacterium RIFCSPLOWO2_01_FULL_45_19</name>
    <dbReference type="NCBI Taxonomy" id="1802557"/>
    <lineage>
        <taxon>Bacteria</taxon>
        <taxon>Candidatus Wolfeibacteriota</taxon>
    </lineage>
</organism>
<dbReference type="STRING" id="1802557.A3A20_01775"/>
<reference evidence="1 2" key="1">
    <citation type="journal article" date="2016" name="Nat. Commun.">
        <title>Thousands of microbial genomes shed light on interconnected biogeochemical processes in an aquifer system.</title>
        <authorList>
            <person name="Anantharaman K."/>
            <person name="Brown C.T."/>
            <person name="Hug L.A."/>
            <person name="Sharon I."/>
            <person name="Castelle C.J."/>
            <person name="Probst A.J."/>
            <person name="Thomas B.C."/>
            <person name="Singh A."/>
            <person name="Wilkins M.J."/>
            <person name="Karaoz U."/>
            <person name="Brodie E.L."/>
            <person name="Williams K.H."/>
            <person name="Hubbard S.S."/>
            <person name="Banfield J.F."/>
        </authorList>
    </citation>
    <scope>NUCLEOTIDE SEQUENCE [LARGE SCALE GENOMIC DNA]</scope>
</reference>
<name>A0A1F8DSN9_9BACT</name>